<reference evidence="2" key="1">
    <citation type="journal article" date="2011" name="J. Bacteriol.">
        <title>Genome Sequence of Lactobacillus pentosus IG1, a Strain Isolated from Spanish-Style Green Olive Fermentations.</title>
        <authorList>
            <person name="Maldonado-Barragan A."/>
            <person name="Caballero-Guerrero B."/>
            <person name="Lucena-Padros H."/>
            <person name="Ruiz-Barba J.L."/>
        </authorList>
    </citation>
    <scope>NUCLEOTIDE SEQUENCE</scope>
    <source>
        <strain evidence="2">IG1</strain>
    </source>
</reference>
<gene>
    <name evidence="2" type="ORF">LPENT_01594</name>
</gene>
<dbReference type="AlphaFoldDB" id="G0M414"/>
<organism evidence="2">
    <name type="scientific">Lactiplantibacillus pentosus IG1</name>
    <dbReference type="NCBI Taxonomy" id="1042160"/>
    <lineage>
        <taxon>Bacteria</taxon>
        <taxon>Bacillati</taxon>
        <taxon>Bacillota</taxon>
        <taxon>Bacilli</taxon>
        <taxon>Lactobacillales</taxon>
        <taxon>Lactobacillaceae</taxon>
        <taxon>Lactiplantibacillus</taxon>
    </lineage>
</organism>
<dbReference type="EMBL" id="FR874854">
    <property type="protein sequence ID" value="CCC16898.1"/>
    <property type="molecule type" value="Genomic_DNA"/>
</dbReference>
<accession>G0M414</accession>
<dbReference type="InterPro" id="IPR036291">
    <property type="entry name" value="NAD(P)-bd_dom_sf"/>
</dbReference>
<proteinExistence type="predicted"/>
<keyword evidence="2" id="KW-0560">Oxidoreductase</keyword>
<dbReference type="GO" id="GO:0016491">
    <property type="term" value="F:oxidoreductase activity"/>
    <property type="evidence" value="ECO:0007669"/>
    <property type="project" value="UniProtKB-KW"/>
</dbReference>
<dbReference type="InterPro" id="IPR013154">
    <property type="entry name" value="ADH-like_N"/>
</dbReference>
<evidence type="ECO:0000313" key="2">
    <source>
        <dbReference type="EMBL" id="CCC16898.1"/>
    </source>
</evidence>
<dbReference type="EC" id="1.-.-.-" evidence="2"/>
<dbReference type="SUPFAM" id="SSF51735">
    <property type="entry name" value="NAD(P)-binding Rossmann-fold domains"/>
    <property type="match status" value="1"/>
</dbReference>
<dbReference type="Gene3D" id="3.40.50.720">
    <property type="entry name" value="NAD(P)-binding Rossmann-like Domain"/>
    <property type="match status" value="1"/>
</dbReference>
<dbReference type="PANTHER" id="PTHR43677">
    <property type="entry name" value="SHORT-CHAIN DEHYDROGENASE/REDUCTASE"/>
    <property type="match status" value="1"/>
</dbReference>
<dbReference type="InterPro" id="IPR020843">
    <property type="entry name" value="ER"/>
</dbReference>
<dbReference type="InterPro" id="IPR011032">
    <property type="entry name" value="GroES-like_sf"/>
</dbReference>
<dbReference type="CDD" id="cd05289">
    <property type="entry name" value="MDR_like_2"/>
    <property type="match status" value="1"/>
</dbReference>
<name>G0M414_LACPE</name>
<dbReference type="SMART" id="SM00829">
    <property type="entry name" value="PKS_ER"/>
    <property type="match status" value="1"/>
</dbReference>
<dbReference type="Pfam" id="PF08240">
    <property type="entry name" value="ADH_N"/>
    <property type="match status" value="1"/>
</dbReference>
<dbReference type="InterPro" id="IPR051397">
    <property type="entry name" value="Zn-ADH-like_protein"/>
</dbReference>
<dbReference type="SUPFAM" id="SSF50129">
    <property type="entry name" value="GroES-like"/>
    <property type="match status" value="1"/>
</dbReference>
<dbReference type="InterPro" id="IPR013149">
    <property type="entry name" value="ADH-like_C"/>
</dbReference>
<dbReference type="Pfam" id="PF00107">
    <property type="entry name" value="ADH_zinc_N"/>
    <property type="match status" value="1"/>
</dbReference>
<evidence type="ECO:0000259" key="1">
    <source>
        <dbReference type="SMART" id="SM00829"/>
    </source>
</evidence>
<feature type="domain" description="Enoyl reductase (ER)" evidence="1">
    <location>
        <begin position="36"/>
        <end position="328"/>
    </location>
</feature>
<sequence length="330" mass="35839">MVGKRRYLRWFCESKCWFSHDRRGIIMLAYGYQKFGGPAVFETLVQPALHLTDNQILIETAAVNLTDEDRLERLGTKANVDLPHIPGHDVVGRVIQVGAAVTDFKIGTLVAAHTTETYAEQVCVDSDLAVTVPDDLTPASAVSLITPGIIAYKTVRYFADVQADQTVIVKGAGSPVGLLVVQLAKRLGAHVIAVASGRYADLITSLGVDQFVDYQQQNPVHVLADRGDVIINVALDGVGGKDDLAMAKFDATIASFAHRLPATSKSIRFQAIQPTEVISDQATLQLLFKLLATHQLITTIAAELPFDLNGFIQGHQQLDEPHIGQIVIVR</sequence>
<dbReference type="PANTHER" id="PTHR43677:SF11">
    <property type="entry name" value="ZINC-CONTAINING ALCOHOL DEHYDROGENASE"/>
    <property type="match status" value="1"/>
</dbReference>
<dbReference type="Gene3D" id="3.90.180.10">
    <property type="entry name" value="Medium-chain alcohol dehydrogenases, catalytic domain"/>
    <property type="match status" value="1"/>
</dbReference>
<protein>
    <submittedName>
        <fullName evidence="2">Oxidoreductase</fullName>
        <ecNumber evidence="2">1.-.-.-</ecNumber>
    </submittedName>
</protein>